<dbReference type="Proteomes" id="UP000718281">
    <property type="component" value="Unassembled WGS sequence"/>
</dbReference>
<evidence type="ECO:0000313" key="2">
    <source>
        <dbReference type="EMBL" id="MBK6301991.1"/>
    </source>
</evidence>
<dbReference type="EMBL" id="JADKGK010000020">
    <property type="protein sequence ID" value="MBL0004646.1"/>
    <property type="molecule type" value="Genomic_DNA"/>
</dbReference>
<evidence type="ECO:0000313" key="3">
    <source>
        <dbReference type="EMBL" id="MBK7274646.1"/>
    </source>
</evidence>
<dbReference type="PANTHER" id="PTHR10151">
    <property type="entry name" value="ECTONUCLEOTIDE PYROPHOSPHATASE/PHOSPHODIESTERASE"/>
    <property type="match status" value="1"/>
</dbReference>
<protein>
    <submittedName>
        <fullName evidence="3">Alkaline phosphatase family protein</fullName>
    </submittedName>
</protein>
<dbReference type="Gene3D" id="3.40.720.10">
    <property type="entry name" value="Alkaline Phosphatase, subunit A"/>
    <property type="match status" value="1"/>
</dbReference>
<organism evidence="3 6">
    <name type="scientific">Candidatus Phosphoribacter hodrii</name>
    <dbReference type="NCBI Taxonomy" id="2953743"/>
    <lineage>
        <taxon>Bacteria</taxon>
        <taxon>Bacillati</taxon>
        <taxon>Actinomycetota</taxon>
        <taxon>Actinomycetes</taxon>
        <taxon>Micrococcales</taxon>
        <taxon>Dermatophilaceae</taxon>
        <taxon>Candidatus Phosphoribacter</taxon>
    </lineage>
</organism>
<dbReference type="InterPro" id="IPR017850">
    <property type="entry name" value="Alkaline_phosphatase_core_sf"/>
</dbReference>
<dbReference type="PANTHER" id="PTHR10151:SF120">
    <property type="entry name" value="BIS(5'-ADENOSYL)-TRIPHOSPHATASE"/>
    <property type="match status" value="1"/>
</dbReference>
<comment type="caution">
    <text evidence="3">The sequence shown here is derived from an EMBL/GenBank/DDBJ whole genome shotgun (WGS) entry which is preliminary data.</text>
</comment>
<accession>A0A935M6Q1</accession>
<evidence type="ECO:0000313" key="5">
    <source>
        <dbReference type="Proteomes" id="UP000718281"/>
    </source>
</evidence>
<dbReference type="EMBL" id="JADIXZ010000006">
    <property type="protein sequence ID" value="MBK6301991.1"/>
    <property type="molecule type" value="Genomic_DNA"/>
</dbReference>
<dbReference type="SUPFAM" id="SSF53649">
    <property type="entry name" value="Alkaline phosphatase-like"/>
    <property type="match status" value="1"/>
</dbReference>
<proteinExistence type="predicted"/>
<gene>
    <name evidence="2" type="ORF">IPF40_13445</name>
    <name evidence="3" type="ORF">IPI13_16320</name>
    <name evidence="4" type="ORF">IPP00_11860</name>
</gene>
<dbReference type="Proteomes" id="UP000886632">
    <property type="component" value="Unassembled WGS sequence"/>
</dbReference>
<name>A0A935M6Q1_9MICO</name>
<dbReference type="Proteomes" id="UP000726105">
    <property type="component" value="Unassembled WGS sequence"/>
</dbReference>
<dbReference type="Pfam" id="PF01663">
    <property type="entry name" value="Phosphodiest"/>
    <property type="match status" value="1"/>
</dbReference>
<dbReference type="EMBL" id="JADJIB010000010">
    <property type="protein sequence ID" value="MBK7274646.1"/>
    <property type="molecule type" value="Genomic_DNA"/>
</dbReference>
<dbReference type="GO" id="GO:0016787">
    <property type="term" value="F:hydrolase activity"/>
    <property type="evidence" value="ECO:0007669"/>
    <property type="project" value="UniProtKB-ARBA"/>
</dbReference>
<sequence>MATRPWPARSTSPRRCRRRSAAEVGSAPPALPVGAGTLSAVLPSVLASLGSPRYAARPLIPLTPARRAVVVLVDGLGDTLVRRRAGHAPFLRSGLAAAYRLTCGFPSTTATSMGSFGTGLPPGAHGLVGYEVLVPGATPETDRILNELSWDDGPDPFTWQPEPTVFEAAEAEGVAVTRVGPGFFDGSGLTNAALRGGRFRAAYQLATRVDEALAAVRATPRALVYLYWGDVDKLGHVHGPSSPEWGAEVERVDAELRRLVASVPSDTAVYVTADHGMVEVPFADRIDLAVEPRLLDGVRHVGGEPRSVQLYCAPGAAQDVSETWRERLGENATVISRSEAIEAGLFGPAGSVADRVLPRIGDVLVNCLGSMAVVDSVRMRPELIALLGLHGSVSEDEIAIPLFQWPARTA</sequence>
<evidence type="ECO:0000256" key="1">
    <source>
        <dbReference type="SAM" id="MobiDB-lite"/>
    </source>
</evidence>
<dbReference type="InterPro" id="IPR002591">
    <property type="entry name" value="Phosphodiest/P_Trfase"/>
</dbReference>
<evidence type="ECO:0000313" key="4">
    <source>
        <dbReference type="EMBL" id="MBL0004646.1"/>
    </source>
</evidence>
<dbReference type="AlphaFoldDB" id="A0A935M6Q1"/>
<feature type="region of interest" description="Disordered" evidence="1">
    <location>
        <begin position="1"/>
        <end position="28"/>
    </location>
</feature>
<evidence type="ECO:0000313" key="6">
    <source>
        <dbReference type="Proteomes" id="UP000726105"/>
    </source>
</evidence>
<reference evidence="5 6" key="1">
    <citation type="submission" date="2020-10" db="EMBL/GenBank/DDBJ databases">
        <title>Connecting structure to function with the recovery of over 1000 high-quality activated sludge metagenome-assembled genomes encoding full-length rRNA genes using long-read sequencing.</title>
        <authorList>
            <person name="Singleton C.M."/>
            <person name="Petriglieri F."/>
            <person name="Kristensen J.M."/>
            <person name="Kirkegaard R.H."/>
            <person name="Michaelsen T.Y."/>
            <person name="Andersen M.H."/>
            <person name="Karst S.M."/>
            <person name="Dueholm M.S."/>
            <person name="Nielsen P.H."/>
            <person name="Albertsen M."/>
        </authorList>
    </citation>
    <scope>NUCLEOTIDE SEQUENCE [LARGE SCALE GENOMIC DNA]</scope>
    <source>
        <strain evidence="2">AalE_18-Q3-R2-46_BAT3C.188</strain>
        <strain evidence="3">Ega_18-Q3-R5-49_MAXAC.001</strain>
        <strain evidence="4">Ribe_18-Q3-R11-54_MAXAC.001</strain>
    </source>
</reference>